<feature type="binding site" evidence="1">
    <location>
        <position position="352"/>
    </location>
    <ligand>
        <name>Zn(2+)</name>
        <dbReference type="ChEBI" id="CHEBI:29105"/>
    </ligand>
</feature>
<proteinExistence type="predicted"/>
<name>A0A543CUF1_9ACTN</name>
<dbReference type="EMBL" id="VFOZ01000001">
    <property type="protein sequence ID" value="TQM00745.1"/>
    <property type="molecule type" value="Genomic_DNA"/>
</dbReference>
<dbReference type="SUPFAM" id="SSF158745">
    <property type="entry name" value="LanC-like"/>
    <property type="match status" value="1"/>
</dbReference>
<sequence length="443" mass="47227">MNTQLRQRAAQIVDVVADRLADAPRVAEIAGAPHNVITTIDGTVPLWSPLNLSDGYPGVALLFAELAAHDPARRRSTHDHLVAGLAASPSPPPAELYSGAGALTYAAQAAARIHGGYATLLAMMDRNIAEEATAQAEASRARIDAGEPIGHWASYDLICGTGGLGCYLLARHELADDGMVTDALTTVLSLFTSVALADDVTLNGVKVPAWWVRHDQLYNETDSGGHLDLGMAHGMSGVLALLALAWRAGVRVDRQDEAISRIVAKLNEFRLTDAAGPYWPTALMAVDIVRPSTERPRERDVWCRGSAGLARALHLAGAAFGNADWQADARDTLLAALGTADPGRVNSMTLCHGWSGLLQITWRMAMDTGDPSYRDACDALASTIIDGFDEKEPFGFAYIHPRTKRKHDRPGFLEGAAGIALALHAYAGGEPPVTNWDAVLLLN</sequence>
<keyword evidence="1" id="KW-0479">Metal-binding</keyword>
<dbReference type="Gene3D" id="1.50.10.20">
    <property type="match status" value="1"/>
</dbReference>
<evidence type="ECO:0000256" key="1">
    <source>
        <dbReference type="PIRSR" id="PIRSR607822-1"/>
    </source>
</evidence>
<protein>
    <submittedName>
        <fullName evidence="2">Lanthionine synthetase-like protein</fullName>
    </submittedName>
</protein>
<evidence type="ECO:0000313" key="3">
    <source>
        <dbReference type="Proteomes" id="UP000316096"/>
    </source>
</evidence>
<keyword evidence="1" id="KW-0862">Zinc</keyword>
<dbReference type="Pfam" id="PF05147">
    <property type="entry name" value="LANC_like"/>
    <property type="match status" value="1"/>
</dbReference>
<evidence type="ECO:0000313" key="2">
    <source>
        <dbReference type="EMBL" id="TQM00745.1"/>
    </source>
</evidence>
<dbReference type="GO" id="GO:0031179">
    <property type="term" value="P:peptide modification"/>
    <property type="evidence" value="ECO:0007669"/>
    <property type="project" value="InterPro"/>
</dbReference>
<dbReference type="AlphaFoldDB" id="A0A543CUF1"/>
<dbReference type="InterPro" id="IPR033889">
    <property type="entry name" value="LanC"/>
</dbReference>
<keyword evidence="3" id="KW-1185">Reference proteome</keyword>
<feature type="binding site" evidence="1">
    <location>
        <position position="351"/>
    </location>
    <ligand>
        <name>Zn(2+)</name>
        <dbReference type="ChEBI" id="CHEBI:29105"/>
    </ligand>
</feature>
<dbReference type="SMART" id="SM01260">
    <property type="entry name" value="LANC_like"/>
    <property type="match status" value="1"/>
</dbReference>
<dbReference type="Proteomes" id="UP000316096">
    <property type="component" value="Unassembled WGS sequence"/>
</dbReference>
<dbReference type="InterPro" id="IPR007822">
    <property type="entry name" value="LANC-like"/>
</dbReference>
<organism evidence="2 3">
    <name type="scientific">Actinoallomurus bryophytorum</name>
    <dbReference type="NCBI Taxonomy" id="1490222"/>
    <lineage>
        <taxon>Bacteria</taxon>
        <taxon>Bacillati</taxon>
        <taxon>Actinomycetota</taxon>
        <taxon>Actinomycetes</taxon>
        <taxon>Streptosporangiales</taxon>
        <taxon>Thermomonosporaceae</taxon>
        <taxon>Actinoallomurus</taxon>
    </lineage>
</organism>
<dbReference type="RefSeq" id="WP_141960520.1">
    <property type="nucleotide sequence ID" value="NZ_VFOZ01000001.1"/>
</dbReference>
<dbReference type="PRINTS" id="PR01955">
    <property type="entry name" value="LANCFRANKIA"/>
</dbReference>
<dbReference type="CDD" id="cd04793">
    <property type="entry name" value="LanC"/>
    <property type="match status" value="1"/>
</dbReference>
<feature type="binding site" evidence="1">
    <location>
        <position position="303"/>
    </location>
    <ligand>
        <name>Zn(2+)</name>
        <dbReference type="ChEBI" id="CHEBI:29105"/>
    </ligand>
</feature>
<gene>
    <name evidence="2" type="ORF">FB559_6466</name>
</gene>
<accession>A0A543CUF1</accession>
<reference evidence="2 3" key="1">
    <citation type="submission" date="2019-06" db="EMBL/GenBank/DDBJ databases">
        <title>Sequencing the genomes of 1000 actinobacteria strains.</title>
        <authorList>
            <person name="Klenk H.-P."/>
        </authorList>
    </citation>
    <scope>NUCLEOTIDE SEQUENCE [LARGE SCALE GENOMIC DNA]</scope>
    <source>
        <strain evidence="2 3">DSM 102200</strain>
    </source>
</reference>
<dbReference type="PRINTS" id="PR01950">
    <property type="entry name" value="LANCSUPER"/>
</dbReference>
<dbReference type="OrthoDB" id="1882482at2"/>
<comment type="caution">
    <text evidence="2">The sequence shown here is derived from an EMBL/GenBank/DDBJ whole genome shotgun (WGS) entry which is preliminary data.</text>
</comment>
<dbReference type="GO" id="GO:0046872">
    <property type="term" value="F:metal ion binding"/>
    <property type="evidence" value="ECO:0007669"/>
    <property type="project" value="UniProtKB-KW"/>
</dbReference>